<dbReference type="AlphaFoldDB" id="A0A0K2AL21"/>
<dbReference type="KEGG" id="samb:SAM23877_0557"/>
<feature type="region of interest" description="Disordered" evidence="1">
    <location>
        <begin position="1"/>
        <end position="59"/>
    </location>
</feature>
<sequence length="59" mass="6284">MLRTAHGARARSFEHAGARPEAKAIRLWPRSATAHPPPRTAVPAAVGPHHPDASRCPCS</sequence>
<gene>
    <name evidence="2" type="ORF">SAM23877_0557</name>
</gene>
<protein>
    <submittedName>
        <fullName evidence="2">Uncharacterized protein</fullName>
    </submittedName>
</protein>
<feature type="compositionally biased region" description="Basic and acidic residues" evidence="1">
    <location>
        <begin position="11"/>
        <end position="24"/>
    </location>
</feature>
<accession>A0A0K2AL21</accession>
<evidence type="ECO:0000313" key="3">
    <source>
        <dbReference type="Proteomes" id="UP000061018"/>
    </source>
</evidence>
<name>A0A0K2AL21_STRA7</name>
<proteinExistence type="predicted"/>
<organism evidence="2 3">
    <name type="scientific">Streptomyces ambofaciens (strain ATCC 23877 / 3486 / DSM 40053 / JCM 4204 / NBRC 12836 / NRRL B-2516)</name>
    <dbReference type="NCBI Taxonomy" id="278992"/>
    <lineage>
        <taxon>Bacteria</taxon>
        <taxon>Bacillati</taxon>
        <taxon>Actinomycetota</taxon>
        <taxon>Actinomycetes</taxon>
        <taxon>Kitasatosporales</taxon>
        <taxon>Streptomycetaceae</taxon>
        <taxon>Streptomyces</taxon>
    </lineage>
</organism>
<evidence type="ECO:0000313" key="2">
    <source>
        <dbReference type="EMBL" id="AKZ53606.1"/>
    </source>
</evidence>
<dbReference type="EMBL" id="CP012382">
    <property type="protein sequence ID" value="AKZ53606.1"/>
    <property type="molecule type" value="Genomic_DNA"/>
</dbReference>
<dbReference type="Proteomes" id="UP000061018">
    <property type="component" value="Chromosome"/>
</dbReference>
<evidence type="ECO:0000256" key="1">
    <source>
        <dbReference type="SAM" id="MobiDB-lite"/>
    </source>
</evidence>
<reference evidence="3" key="1">
    <citation type="journal article" date="2015" name="J. Biotechnol.">
        <title>Complete genome sequence of Streptomyces ambofaciens ATCC 23877, the spiramycin producer.</title>
        <authorList>
            <person name="Thibessard A."/>
            <person name="Haas D."/>
            <person name="Gerbaud C."/>
            <person name="Aigle B."/>
            <person name="Lautru S."/>
            <person name="Pernodet J.L."/>
            <person name="Leblond P."/>
        </authorList>
    </citation>
    <scope>NUCLEOTIDE SEQUENCE [LARGE SCALE GENOMIC DNA]</scope>
    <source>
        <strain evidence="3">ATCC 23877 / 3486 / DSM 40053 / JCM 4204 / NBRC 12836 / NRRL B-2516</strain>
    </source>
</reference>